<dbReference type="RefSeq" id="WP_253660449.1">
    <property type="nucleotide sequence ID" value="NZ_BAAAJQ010000001.1"/>
</dbReference>
<dbReference type="SUPFAM" id="SSF53474">
    <property type="entry name" value="alpha/beta-Hydrolases"/>
    <property type="match status" value="1"/>
</dbReference>
<comment type="similarity">
    <text evidence="1">Belongs to the 'GDXG' lipolytic enzyme family.</text>
</comment>
<sequence length="297" mass="30704">MTDGQKRAVAEMLRSGPLDLGGEVHEQRRVLVEMLTAFPLPDDVVATPDRLGGVDVVSVEIAGVSTDDVVLYLHGGAYSLGTAASSVGLVGDLIRRSRARAVTVDYRLAPESPFPAAIEDAVAAYTALLEVTEPGHVAVVGESAGGGLALATLLALRDRDLPMPSAAAVFSPWADLTLSGTTIDSRAGIDPALTVDGLRTRAIDYVGMSDPSDPLLSPVYADLTGLPPLLVQAGSNEILLDDAIRVAAAAARADVEISLQITPGVPHVFQAFAAILDEGAAALDAAGQFLRAHFAQP</sequence>
<dbReference type="EMBL" id="JAMTCJ010000001">
    <property type="protein sequence ID" value="MCP2175481.1"/>
    <property type="molecule type" value="Genomic_DNA"/>
</dbReference>
<dbReference type="InterPro" id="IPR013094">
    <property type="entry name" value="AB_hydrolase_3"/>
</dbReference>
<protein>
    <submittedName>
        <fullName evidence="4">Acetyl esterase/lipase</fullName>
    </submittedName>
</protein>
<dbReference type="Gene3D" id="3.40.50.1820">
    <property type="entry name" value="alpha/beta hydrolase"/>
    <property type="match status" value="1"/>
</dbReference>
<dbReference type="Proteomes" id="UP001206895">
    <property type="component" value="Unassembled WGS sequence"/>
</dbReference>
<reference evidence="4 5" key="1">
    <citation type="submission" date="2022-06" db="EMBL/GenBank/DDBJ databases">
        <title>Genomic Encyclopedia of Archaeal and Bacterial Type Strains, Phase II (KMG-II): from individual species to whole genera.</title>
        <authorList>
            <person name="Goeker M."/>
        </authorList>
    </citation>
    <scope>NUCLEOTIDE SEQUENCE [LARGE SCALE GENOMIC DNA]</scope>
    <source>
        <strain evidence="4 5">DSM 44693</strain>
    </source>
</reference>
<dbReference type="Pfam" id="PF07859">
    <property type="entry name" value="Abhydrolase_3"/>
    <property type="match status" value="1"/>
</dbReference>
<evidence type="ECO:0000259" key="3">
    <source>
        <dbReference type="Pfam" id="PF07859"/>
    </source>
</evidence>
<feature type="domain" description="Alpha/beta hydrolase fold-3" evidence="3">
    <location>
        <begin position="70"/>
        <end position="270"/>
    </location>
</feature>
<evidence type="ECO:0000256" key="2">
    <source>
        <dbReference type="ARBA" id="ARBA00022801"/>
    </source>
</evidence>
<proteinExistence type="inferred from homology"/>
<dbReference type="PANTHER" id="PTHR48081">
    <property type="entry name" value="AB HYDROLASE SUPERFAMILY PROTEIN C4A8.06C"/>
    <property type="match status" value="1"/>
</dbReference>
<comment type="caution">
    <text evidence="4">The sequence shown here is derived from an EMBL/GenBank/DDBJ whole genome shotgun (WGS) entry which is preliminary data.</text>
</comment>
<evidence type="ECO:0000313" key="4">
    <source>
        <dbReference type="EMBL" id="MCP2175481.1"/>
    </source>
</evidence>
<dbReference type="PANTHER" id="PTHR48081:SF30">
    <property type="entry name" value="ACETYL-HYDROLASE LIPR-RELATED"/>
    <property type="match status" value="1"/>
</dbReference>
<gene>
    <name evidence="4" type="ORF">LX13_001288</name>
</gene>
<evidence type="ECO:0000313" key="5">
    <source>
        <dbReference type="Proteomes" id="UP001206895"/>
    </source>
</evidence>
<keyword evidence="5" id="KW-1185">Reference proteome</keyword>
<dbReference type="InterPro" id="IPR050300">
    <property type="entry name" value="GDXG_lipolytic_enzyme"/>
</dbReference>
<name>A0ABT1HCT1_9NOCA</name>
<keyword evidence="2" id="KW-0378">Hydrolase</keyword>
<dbReference type="InterPro" id="IPR029058">
    <property type="entry name" value="AB_hydrolase_fold"/>
</dbReference>
<organism evidence="4 5">
    <name type="scientific">Williamsia maris</name>
    <dbReference type="NCBI Taxonomy" id="72806"/>
    <lineage>
        <taxon>Bacteria</taxon>
        <taxon>Bacillati</taxon>
        <taxon>Actinomycetota</taxon>
        <taxon>Actinomycetes</taxon>
        <taxon>Mycobacteriales</taxon>
        <taxon>Nocardiaceae</taxon>
        <taxon>Williamsia</taxon>
    </lineage>
</organism>
<evidence type="ECO:0000256" key="1">
    <source>
        <dbReference type="ARBA" id="ARBA00010515"/>
    </source>
</evidence>
<accession>A0ABT1HCT1</accession>